<sequence length="108" mass="11974">MLVTGIQSAQVLGLQSLFRAADAALLDPCDKHRDEGESAFRQAQSRYCRVVGSDALRTLSHFESLHRCDGRMLRSCGPHVYGDEPLPRCSSSHRFRATALLWLSSRAA</sequence>
<organism evidence="1 2">
    <name type="scientific">Rhizobium fredii</name>
    <name type="common">Sinorhizobium fredii</name>
    <dbReference type="NCBI Taxonomy" id="380"/>
    <lineage>
        <taxon>Bacteria</taxon>
        <taxon>Pseudomonadati</taxon>
        <taxon>Pseudomonadota</taxon>
        <taxon>Alphaproteobacteria</taxon>
        <taxon>Hyphomicrobiales</taxon>
        <taxon>Rhizobiaceae</taxon>
        <taxon>Sinorhizobium/Ensifer group</taxon>
        <taxon>Sinorhizobium</taxon>
    </lineage>
</organism>
<reference evidence="1 2" key="1">
    <citation type="journal article" date="2013" name="Genome Biol.">
        <title>Comparative genomics of the core and accessory genomes of 48 Sinorhizobium strains comprising five genospecies.</title>
        <authorList>
            <person name="Sugawara M."/>
            <person name="Epstein B."/>
            <person name="Badgley B.D."/>
            <person name="Unno T."/>
            <person name="Xu L."/>
            <person name="Reese J."/>
            <person name="Gyaneshwar P."/>
            <person name="Denny R."/>
            <person name="Mudge J."/>
            <person name="Bharti A.K."/>
            <person name="Farmer A.D."/>
            <person name="May G.D."/>
            <person name="Woodward J.E."/>
            <person name="Medigue C."/>
            <person name="Vallenet D."/>
            <person name="Lajus A."/>
            <person name="Rouy Z."/>
            <person name="Martinez-Vaz B."/>
            <person name="Tiffin P."/>
            <person name="Young N.D."/>
            <person name="Sadowsky M.J."/>
        </authorList>
    </citation>
    <scope>NUCLEOTIDE SEQUENCE [LARGE SCALE GENOMIC DNA]</scope>
    <source>
        <strain evidence="1 2">USDA205</strain>
    </source>
</reference>
<gene>
    <name evidence="1" type="ORF">GHK48_13200</name>
</gene>
<accession>A0A844AC30</accession>
<proteinExistence type="predicted"/>
<comment type="caution">
    <text evidence="1">The sequence shown here is derived from an EMBL/GenBank/DDBJ whole genome shotgun (WGS) entry which is preliminary data.</text>
</comment>
<dbReference type="AlphaFoldDB" id="A0A844AC30"/>
<dbReference type="EMBL" id="WISZ01000109">
    <property type="protein sequence ID" value="MQX09206.1"/>
    <property type="molecule type" value="Genomic_DNA"/>
</dbReference>
<dbReference type="Proteomes" id="UP000466694">
    <property type="component" value="Unassembled WGS sequence"/>
</dbReference>
<evidence type="ECO:0000313" key="2">
    <source>
        <dbReference type="Proteomes" id="UP000466694"/>
    </source>
</evidence>
<name>A0A844AC30_RHIFR</name>
<protein>
    <submittedName>
        <fullName evidence="1">Uncharacterized protein</fullName>
    </submittedName>
</protein>
<evidence type="ECO:0000313" key="1">
    <source>
        <dbReference type="EMBL" id="MQX09206.1"/>
    </source>
</evidence>